<evidence type="ECO:0000313" key="6">
    <source>
        <dbReference type="Proteomes" id="UP000315673"/>
    </source>
</evidence>
<dbReference type="PROSITE" id="PS50042">
    <property type="entry name" value="CNMP_BINDING_3"/>
    <property type="match status" value="1"/>
</dbReference>
<name>A0A5B8LDL5_9SPHN</name>
<dbReference type="Gene3D" id="2.60.120.10">
    <property type="entry name" value="Jelly Rolls"/>
    <property type="match status" value="1"/>
</dbReference>
<gene>
    <name evidence="5" type="ORF">FPZ24_01090</name>
</gene>
<dbReference type="InterPro" id="IPR014710">
    <property type="entry name" value="RmlC-like_jellyroll"/>
</dbReference>
<dbReference type="CDD" id="cd00038">
    <property type="entry name" value="CAP_ED"/>
    <property type="match status" value="1"/>
</dbReference>
<evidence type="ECO:0000256" key="2">
    <source>
        <dbReference type="ARBA" id="ARBA00023125"/>
    </source>
</evidence>
<dbReference type="SUPFAM" id="SSF46785">
    <property type="entry name" value="Winged helix' DNA-binding domain"/>
    <property type="match status" value="1"/>
</dbReference>
<accession>A0A5B8LDL5</accession>
<dbReference type="OrthoDB" id="7506088at2"/>
<keyword evidence="3" id="KW-0804">Transcription</keyword>
<dbReference type="SUPFAM" id="SSF51206">
    <property type="entry name" value="cAMP-binding domain-like"/>
    <property type="match status" value="1"/>
</dbReference>
<dbReference type="EMBL" id="CP042306">
    <property type="protein sequence ID" value="QDZ06241.1"/>
    <property type="molecule type" value="Genomic_DNA"/>
</dbReference>
<dbReference type="Gene3D" id="1.10.10.10">
    <property type="entry name" value="Winged helix-like DNA-binding domain superfamily/Winged helix DNA-binding domain"/>
    <property type="match status" value="1"/>
</dbReference>
<sequence length="218" mass="22911">MDVMAALKRGRWFGGLDPALADALVAAGRVRALDEGQWIYSEGDEEPGLCLVVDGVLRLEVSAGRDRGVLLGLIGAGQAIGQSRRFGGGRRIVTASAQRAGHVLLVPDIALPRIAEQAPGAWAAVIALLYDQLDAAVHAAALNLCLTPRQRIAARLAQLADHEGVVAATQADVAEMCGLSRKSASGHILALAEREWVVPLYRSVLVTNIAALRSFAGL</sequence>
<dbReference type="InterPro" id="IPR036390">
    <property type="entry name" value="WH_DNA-bd_sf"/>
</dbReference>
<keyword evidence="1" id="KW-0805">Transcription regulation</keyword>
<protein>
    <submittedName>
        <fullName evidence="5">Crp/Fnr family transcriptional regulator</fullName>
    </submittedName>
</protein>
<evidence type="ECO:0000256" key="1">
    <source>
        <dbReference type="ARBA" id="ARBA00023015"/>
    </source>
</evidence>
<keyword evidence="2" id="KW-0238">DNA-binding</keyword>
<dbReference type="Proteomes" id="UP000315673">
    <property type="component" value="Chromosome"/>
</dbReference>
<dbReference type="InterPro" id="IPR036388">
    <property type="entry name" value="WH-like_DNA-bd_sf"/>
</dbReference>
<dbReference type="Pfam" id="PF00027">
    <property type="entry name" value="cNMP_binding"/>
    <property type="match status" value="1"/>
</dbReference>
<dbReference type="AlphaFoldDB" id="A0A5B8LDL5"/>
<dbReference type="KEGG" id="spai:FPZ24_01090"/>
<organism evidence="5 6">
    <name type="scientific">Sphingomonas panacisoli</name>
    <dbReference type="NCBI Taxonomy" id="1813879"/>
    <lineage>
        <taxon>Bacteria</taxon>
        <taxon>Pseudomonadati</taxon>
        <taxon>Pseudomonadota</taxon>
        <taxon>Alphaproteobacteria</taxon>
        <taxon>Sphingomonadales</taxon>
        <taxon>Sphingomonadaceae</taxon>
        <taxon>Sphingomonas</taxon>
    </lineage>
</organism>
<dbReference type="GO" id="GO:0003677">
    <property type="term" value="F:DNA binding"/>
    <property type="evidence" value="ECO:0007669"/>
    <property type="project" value="UniProtKB-KW"/>
</dbReference>
<feature type="domain" description="Cyclic nucleotide-binding" evidence="4">
    <location>
        <begin position="12"/>
        <end position="114"/>
    </location>
</feature>
<dbReference type="InterPro" id="IPR000595">
    <property type="entry name" value="cNMP-bd_dom"/>
</dbReference>
<proteinExistence type="predicted"/>
<dbReference type="InterPro" id="IPR012318">
    <property type="entry name" value="HTH_CRP"/>
</dbReference>
<keyword evidence="6" id="KW-1185">Reference proteome</keyword>
<evidence type="ECO:0000313" key="5">
    <source>
        <dbReference type="EMBL" id="QDZ06241.1"/>
    </source>
</evidence>
<dbReference type="GO" id="GO:0006355">
    <property type="term" value="P:regulation of DNA-templated transcription"/>
    <property type="evidence" value="ECO:0007669"/>
    <property type="project" value="InterPro"/>
</dbReference>
<evidence type="ECO:0000259" key="4">
    <source>
        <dbReference type="PROSITE" id="PS50042"/>
    </source>
</evidence>
<dbReference type="InterPro" id="IPR018490">
    <property type="entry name" value="cNMP-bd_dom_sf"/>
</dbReference>
<dbReference type="Pfam" id="PF13545">
    <property type="entry name" value="HTH_Crp_2"/>
    <property type="match status" value="1"/>
</dbReference>
<reference evidence="5 6" key="1">
    <citation type="submission" date="2019-07" db="EMBL/GenBank/DDBJ databases">
        <title>Full genome sequence of Sphingomonas sp. 4R-6-7(HKS19).</title>
        <authorList>
            <person name="Im W.-T."/>
        </authorList>
    </citation>
    <scope>NUCLEOTIDE SEQUENCE [LARGE SCALE GENOMIC DNA]</scope>
    <source>
        <strain evidence="5 6">HKS19</strain>
    </source>
</reference>
<evidence type="ECO:0000256" key="3">
    <source>
        <dbReference type="ARBA" id="ARBA00023163"/>
    </source>
</evidence>